<dbReference type="AlphaFoldDB" id="A0A6I7TY03"/>
<sequence length="38" mass="4326">MLPVCNKIPEMIDNQTFSSYHKSGKDTGGVKKIYILLR</sequence>
<comment type="caution">
    <text evidence="1">The sequence shown here is derived from an EMBL/GenBank/DDBJ whole genome shotgun (WGS) entry which is preliminary data.</text>
</comment>
<dbReference type="Proteomes" id="UP000429980">
    <property type="component" value="Unassembled WGS sequence"/>
</dbReference>
<keyword evidence="4" id="KW-1185">Reference proteome</keyword>
<organism evidence="1 3">
    <name type="scientific">Bacillus paralicheniformis</name>
    <dbReference type="NCBI Taxonomy" id="1648923"/>
    <lineage>
        <taxon>Bacteria</taxon>
        <taxon>Bacillati</taxon>
        <taxon>Bacillota</taxon>
        <taxon>Bacilli</taxon>
        <taxon>Bacillales</taxon>
        <taxon>Bacillaceae</taxon>
        <taxon>Bacillus</taxon>
    </lineage>
</organism>
<dbReference type="Proteomes" id="UP000185604">
    <property type="component" value="Unassembled WGS sequence"/>
</dbReference>
<evidence type="ECO:0000313" key="3">
    <source>
        <dbReference type="Proteomes" id="UP000185604"/>
    </source>
</evidence>
<reference evidence="1 3" key="1">
    <citation type="journal article" date="2016" name="Front. Microbiol.">
        <title>High-Level Heat Resistance of Spores of Bacillus amyloliquefaciens and Bacillus licheniformis Results from the Presence of a spoVA Operon in a Tn1546 Transposon.</title>
        <authorList>
            <person name="Berendsen E.M."/>
            <person name="Koning R.A."/>
            <person name="Boekhorst J."/>
            <person name="de Jong A."/>
            <person name="Kuipers O.P."/>
            <person name="Wells-Bennik M.H."/>
        </authorList>
    </citation>
    <scope>NUCLEOTIDE SEQUENCE [LARGE SCALE GENOMIC DNA]</scope>
    <source>
        <strain evidence="1 3">B4121</strain>
    </source>
</reference>
<evidence type="ECO:0000313" key="1">
    <source>
        <dbReference type="EMBL" id="OLF94655.1"/>
    </source>
</evidence>
<protein>
    <submittedName>
        <fullName evidence="1">Uncharacterized protein</fullName>
    </submittedName>
</protein>
<dbReference type="EMBL" id="LKPO01000011">
    <property type="protein sequence ID" value="OLF94655.1"/>
    <property type="molecule type" value="Genomic_DNA"/>
</dbReference>
<proteinExistence type="predicted"/>
<reference evidence="2 4" key="2">
    <citation type="submission" date="2019-06" db="EMBL/GenBank/DDBJ databases">
        <title>Genome sequence analysis of &gt;100 Bacillus licheniformis strains suggests intrinsic resistance to this species.</title>
        <authorList>
            <person name="Wels M."/>
            <person name="Siezen R.J."/>
            <person name="Johansen E."/>
            <person name="Stuer-Lauridsen B."/>
            <person name="Bjerre K."/>
            <person name="Nielsen B.K.K."/>
        </authorList>
    </citation>
    <scope>NUCLEOTIDE SEQUENCE [LARGE SCALE GENOMIC DNA]</scope>
    <source>
        <strain evidence="2 4">BAC-15381</strain>
    </source>
</reference>
<evidence type="ECO:0000313" key="4">
    <source>
        <dbReference type="Proteomes" id="UP000429980"/>
    </source>
</evidence>
<accession>A0A6I7TY03</accession>
<name>A0A6I7TY03_9BACI</name>
<dbReference type="EMBL" id="NILF01000008">
    <property type="protein sequence ID" value="TWL44364.1"/>
    <property type="molecule type" value="Genomic_DNA"/>
</dbReference>
<evidence type="ECO:0000313" key="2">
    <source>
        <dbReference type="EMBL" id="TWL44364.1"/>
    </source>
</evidence>
<gene>
    <name evidence="1" type="ORF">B4121_1868</name>
    <name evidence="2" type="ORF">CHCC15381_3026</name>
</gene>